<reference evidence="3 4" key="1">
    <citation type="submission" date="2022-03" db="EMBL/GenBank/DDBJ databases">
        <title>Genomic Encyclopedia of Type Strains, Phase III (KMG-III): the genomes of soil and plant-associated and newly described type strains.</title>
        <authorList>
            <person name="Whitman W."/>
        </authorList>
    </citation>
    <scope>NUCLEOTIDE SEQUENCE [LARGE SCALE GENOMIC DNA]</scope>
    <source>
        <strain evidence="3 4">BSker1</strain>
    </source>
</reference>
<proteinExistence type="predicted"/>
<keyword evidence="4" id="KW-1185">Reference proteome</keyword>
<evidence type="ECO:0000313" key="4">
    <source>
        <dbReference type="Proteomes" id="UP001523550"/>
    </source>
</evidence>
<dbReference type="PANTHER" id="PTHR46825:SF9">
    <property type="entry name" value="BETA-LACTAMASE-RELATED DOMAIN-CONTAINING PROTEIN"/>
    <property type="match status" value="1"/>
</dbReference>
<sequence length="586" mass="64992">MQRVRTPGFLLLALFLVALPALASANHSEAASDSVAAQLGKWSFSGLIIEGQGDQLTKLHALGWADREGRLPFGPDTRLPWLSLSKSLTAALLLRMEADGQLALSDTLPRHFDGVPGTMSAMTLEQLLSHQSGLAAQLRHPGAEGPPEFEAIDRATLEQRVWRSEPLARPGQQFIYSNLGYNLAAAAAERAGELDFASLLEARLFQPAGMNSVHLGRGPAGSVEATAYELGYRWGRFSKRAWPEGKPGWNLIGAGGLSSDSHGLIDLLMLIRGAEPMAELASNWRRARLTTASGEAYGLGLSRSEDAQGERIGHEGGFGPFSTEIAWWPEQDRWLIIASTTRHFRAWDVRRLLSDPDRTLPAVPTESLALDLASGRHWRVHHPEGGCWLISPREDRLEIRSEGPGANQSLLGAASDRHDQVITRAHVDRLRALLSETEHRPSARDSREAAVMRQLREESRDHLQDRLEGIDVLSHQTDVHDDTTHYSEFRLRSRQDNVALRIRQDASGHWRELEWSPRETGVTAVLRSIDDARLSGIETHRLEATEELHLQDDGRLITEQGWRLNLNQRIPVSMHDGLFDSPCGPD</sequence>
<protein>
    <submittedName>
        <fullName evidence="3">CubicO group peptidase (Beta-lactamase class C family)</fullName>
    </submittedName>
</protein>
<evidence type="ECO:0000256" key="1">
    <source>
        <dbReference type="SAM" id="SignalP"/>
    </source>
</evidence>
<dbReference type="EMBL" id="JALJYF010000003">
    <property type="protein sequence ID" value="MCP1728540.1"/>
    <property type="molecule type" value="Genomic_DNA"/>
</dbReference>
<dbReference type="RefSeq" id="WP_253450982.1">
    <property type="nucleotide sequence ID" value="NZ_JALJYF010000003.1"/>
</dbReference>
<dbReference type="SUPFAM" id="SSF56601">
    <property type="entry name" value="beta-lactamase/transpeptidase-like"/>
    <property type="match status" value="1"/>
</dbReference>
<feature type="signal peptide" evidence="1">
    <location>
        <begin position="1"/>
        <end position="23"/>
    </location>
</feature>
<feature type="domain" description="Beta-lactamase-related" evidence="2">
    <location>
        <begin position="53"/>
        <end position="344"/>
    </location>
</feature>
<comment type="caution">
    <text evidence="3">The sequence shown here is derived from an EMBL/GenBank/DDBJ whole genome shotgun (WGS) entry which is preliminary data.</text>
</comment>
<dbReference type="InterPro" id="IPR012338">
    <property type="entry name" value="Beta-lactam/transpept-like"/>
</dbReference>
<accession>A0ABT1GB29</accession>
<dbReference type="InterPro" id="IPR050491">
    <property type="entry name" value="AmpC-like"/>
</dbReference>
<evidence type="ECO:0000259" key="2">
    <source>
        <dbReference type="Pfam" id="PF00144"/>
    </source>
</evidence>
<dbReference type="Pfam" id="PF00144">
    <property type="entry name" value="Beta-lactamase"/>
    <property type="match status" value="1"/>
</dbReference>
<name>A0ABT1GB29_9GAMM</name>
<organism evidence="3 4">
    <name type="scientific">Natronospira proteinivora</name>
    <dbReference type="NCBI Taxonomy" id="1807133"/>
    <lineage>
        <taxon>Bacteria</taxon>
        <taxon>Pseudomonadati</taxon>
        <taxon>Pseudomonadota</taxon>
        <taxon>Gammaproteobacteria</taxon>
        <taxon>Natronospirales</taxon>
        <taxon>Natronospiraceae</taxon>
        <taxon>Natronospira</taxon>
    </lineage>
</organism>
<gene>
    <name evidence="3" type="ORF">J2T60_002554</name>
</gene>
<feature type="chain" id="PRO_5046820618" evidence="1">
    <location>
        <begin position="24"/>
        <end position="586"/>
    </location>
</feature>
<evidence type="ECO:0000313" key="3">
    <source>
        <dbReference type="EMBL" id="MCP1728540.1"/>
    </source>
</evidence>
<keyword evidence="1" id="KW-0732">Signal</keyword>
<dbReference type="InterPro" id="IPR001466">
    <property type="entry name" value="Beta-lactam-related"/>
</dbReference>
<dbReference type="PANTHER" id="PTHR46825">
    <property type="entry name" value="D-ALANYL-D-ALANINE-CARBOXYPEPTIDASE/ENDOPEPTIDASE AMPH"/>
    <property type="match status" value="1"/>
</dbReference>
<dbReference type="Gene3D" id="3.40.710.10">
    <property type="entry name" value="DD-peptidase/beta-lactamase superfamily"/>
    <property type="match status" value="1"/>
</dbReference>
<dbReference type="Proteomes" id="UP001523550">
    <property type="component" value="Unassembled WGS sequence"/>
</dbReference>